<sequence length="664" mass="75019">MLLRNTRHLLQCFKQSASGKAASRTTQTCRRTSFYLLNSNIITSLSYRSIYNSCCNNQKPSNDAATLQQATDENKNSFSCRTHTCGELRTLHVGQKVTLCGWVQYLRLSKFLLLRDGYGLVQCVTNDSSIDYSDITLEAVIKVQGTVTSRPKAMVNSDMATGEVEVTISHMELLNTVDKLPFNLRDYQKPKEQLRLQHRYIDLRFPEMQHNLRSRSAMLHHMRRFLVEQNGFVEVETPTLFCRTPGGAREFVVPTHHSGLFYSLVQSPQQFKQMLMCGAIDRYFQIARCYRDETTRPDRQPEFTQLDIELSFTDRDGVLSLMESLLYETYMKTLPKPPFQRMTYKTALESYGSDKPNLTYGLKFQNVTKLFPDKDSNFGAYCIHYPKDIGKLTAKSKEVIRELTKKYRTKVVLNENLSKELGTNVSSHLNEKGDGCSAAIVSLGDNDDACLCLGEIREMICNLLKTKNLITVNDDVTPLWVVDFPLFLKGANGSLETCHHPFTAPHPEDLHLLDSEPLKVRSLAYDIVMNGNEVGGGSVRIHNGDLQERVLKLLNIDPGSLAHFLSALRSGCPPHAGIALGIDRLVALACNAESIRDVIAFPKSHEGKDPLSGAPNVISDEDKKYYNICVKYVSPESPDRIKKYLSIKYLPTCKTQIHDRAKTQ</sequence>
<reference evidence="8 9" key="1">
    <citation type="submission" date="2021-06" db="EMBL/GenBank/DDBJ databases">
        <title>A haploid diamondback moth (Plutella xylostella L.) genome assembly resolves 31 chromosomes and identifies a diamide resistance mutation.</title>
        <authorList>
            <person name="Ward C.M."/>
            <person name="Perry K.D."/>
            <person name="Baker G."/>
            <person name="Powis K."/>
            <person name="Heckel D.G."/>
            <person name="Baxter S.W."/>
        </authorList>
    </citation>
    <scope>NUCLEOTIDE SEQUENCE [LARGE SCALE GENOMIC DNA]</scope>
    <source>
        <strain evidence="8 9">LV</strain>
        <tissue evidence="8">Single pupa</tissue>
    </source>
</reference>
<dbReference type="PRINTS" id="PR01042">
    <property type="entry name" value="TRNASYNTHASP"/>
</dbReference>
<keyword evidence="4" id="KW-0067">ATP-binding</keyword>
<dbReference type="NCBIfam" id="TIGR00459">
    <property type="entry name" value="aspS_bact"/>
    <property type="match status" value="1"/>
</dbReference>
<dbReference type="InterPro" id="IPR004364">
    <property type="entry name" value="Aa-tRNA-synt_II"/>
</dbReference>
<dbReference type="Gene3D" id="2.40.50.140">
    <property type="entry name" value="Nucleic acid-binding proteins"/>
    <property type="match status" value="1"/>
</dbReference>
<dbReference type="SUPFAM" id="SSF55681">
    <property type="entry name" value="Class II aaRS and biotin synthetases"/>
    <property type="match status" value="1"/>
</dbReference>
<dbReference type="InterPro" id="IPR004524">
    <property type="entry name" value="Asp-tRNA-ligase_1"/>
</dbReference>
<dbReference type="SUPFAM" id="SSF50249">
    <property type="entry name" value="Nucleic acid-binding proteins"/>
    <property type="match status" value="1"/>
</dbReference>
<dbReference type="HAMAP" id="MF_00044">
    <property type="entry name" value="Asp_tRNA_synth_type1"/>
    <property type="match status" value="1"/>
</dbReference>
<dbReference type="EMBL" id="JAHIBW010000022">
    <property type="protein sequence ID" value="KAG7299631.1"/>
    <property type="molecule type" value="Genomic_DNA"/>
</dbReference>
<evidence type="ECO:0000256" key="1">
    <source>
        <dbReference type="ARBA" id="ARBA00006303"/>
    </source>
</evidence>
<keyword evidence="5" id="KW-0648">Protein biosynthesis</keyword>
<dbReference type="Gene3D" id="3.30.930.10">
    <property type="entry name" value="Bira Bifunctional Protein, Domain 2"/>
    <property type="match status" value="1"/>
</dbReference>
<dbReference type="Proteomes" id="UP000823941">
    <property type="component" value="Chromosome 22"/>
</dbReference>
<comment type="similarity">
    <text evidence="1">Belongs to the class-II aminoacyl-tRNA synthetase family. Type 1 subfamily.</text>
</comment>
<evidence type="ECO:0000313" key="9">
    <source>
        <dbReference type="Proteomes" id="UP000823941"/>
    </source>
</evidence>
<dbReference type="Pfam" id="PF00152">
    <property type="entry name" value="tRNA-synt_2"/>
    <property type="match status" value="1"/>
</dbReference>
<dbReference type="PANTHER" id="PTHR22594">
    <property type="entry name" value="ASPARTYL/LYSYL-TRNA SYNTHETASE"/>
    <property type="match status" value="1"/>
</dbReference>
<dbReference type="PROSITE" id="PS50862">
    <property type="entry name" value="AA_TRNA_LIGASE_II"/>
    <property type="match status" value="1"/>
</dbReference>
<keyword evidence="3" id="KW-0547">Nucleotide-binding</keyword>
<protein>
    <recommendedName>
        <fullName evidence="7">Aminoacyl-transfer RNA synthetases class-II family profile domain-containing protein</fullName>
    </recommendedName>
</protein>
<gene>
    <name evidence="8" type="ORF">JYU34_016618</name>
</gene>
<dbReference type="InterPro" id="IPR004365">
    <property type="entry name" value="NA-bd_OB_tRNA"/>
</dbReference>
<dbReference type="Gene3D" id="3.30.1360.30">
    <property type="entry name" value="GAD-like domain"/>
    <property type="match status" value="1"/>
</dbReference>
<dbReference type="PANTHER" id="PTHR22594:SF5">
    <property type="entry name" value="ASPARTATE--TRNA LIGASE, MITOCHONDRIAL"/>
    <property type="match status" value="1"/>
</dbReference>
<dbReference type="Pfam" id="PF01336">
    <property type="entry name" value="tRNA_anti-codon"/>
    <property type="match status" value="1"/>
</dbReference>
<keyword evidence="9" id="KW-1185">Reference proteome</keyword>
<organism evidence="8 9">
    <name type="scientific">Plutella xylostella</name>
    <name type="common">Diamondback moth</name>
    <name type="synonym">Plutella maculipennis</name>
    <dbReference type="NCBI Taxonomy" id="51655"/>
    <lineage>
        <taxon>Eukaryota</taxon>
        <taxon>Metazoa</taxon>
        <taxon>Ecdysozoa</taxon>
        <taxon>Arthropoda</taxon>
        <taxon>Hexapoda</taxon>
        <taxon>Insecta</taxon>
        <taxon>Pterygota</taxon>
        <taxon>Neoptera</taxon>
        <taxon>Endopterygota</taxon>
        <taxon>Lepidoptera</taxon>
        <taxon>Glossata</taxon>
        <taxon>Ditrysia</taxon>
        <taxon>Yponomeutoidea</taxon>
        <taxon>Plutellidae</taxon>
        <taxon>Plutella</taxon>
    </lineage>
</organism>
<dbReference type="InterPro" id="IPR045864">
    <property type="entry name" value="aa-tRNA-synth_II/BPL/LPL"/>
</dbReference>
<evidence type="ECO:0000256" key="5">
    <source>
        <dbReference type="ARBA" id="ARBA00022917"/>
    </source>
</evidence>
<keyword evidence="2" id="KW-0436">Ligase</keyword>
<dbReference type="CDD" id="cd04317">
    <property type="entry name" value="EcAspRS_like_N"/>
    <property type="match status" value="1"/>
</dbReference>
<evidence type="ECO:0000313" key="8">
    <source>
        <dbReference type="EMBL" id="KAG7299631.1"/>
    </source>
</evidence>
<keyword evidence="6" id="KW-0030">Aminoacyl-tRNA synthetase</keyword>
<dbReference type="NCBIfam" id="NF001750">
    <property type="entry name" value="PRK00476.1"/>
    <property type="match status" value="1"/>
</dbReference>
<comment type="caution">
    <text evidence="8">The sequence shown here is derived from an EMBL/GenBank/DDBJ whole genome shotgun (WGS) entry which is preliminary data.</text>
</comment>
<evidence type="ECO:0000256" key="6">
    <source>
        <dbReference type="ARBA" id="ARBA00023146"/>
    </source>
</evidence>
<feature type="domain" description="Aminoacyl-transfer RNA synthetases class-II family profile" evidence="7">
    <location>
        <begin position="212"/>
        <end position="602"/>
    </location>
</feature>
<dbReference type="InterPro" id="IPR047089">
    <property type="entry name" value="Asp-tRNA-ligase_1_N"/>
</dbReference>
<name>A0ABQ7Q324_PLUXY</name>
<dbReference type="InterPro" id="IPR002312">
    <property type="entry name" value="Asp/Asn-tRNA-synth_IIb"/>
</dbReference>
<dbReference type="InterPro" id="IPR006195">
    <property type="entry name" value="aa-tRNA-synth_II"/>
</dbReference>
<dbReference type="InterPro" id="IPR004115">
    <property type="entry name" value="GAD-like_sf"/>
</dbReference>
<evidence type="ECO:0000256" key="2">
    <source>
        <dbReference type="ARBA" id="ARBA00022598"/>
    </source>
</evidence>
<evidence type="ECO:0000259" key="7">
    <source>
        <dbReference type="PROSITE" id="PS50862"/>
    </source>
</evidence>
<dbReference type="InterPro" id="IPR012340">
    <property type="entry name" value="NA-bd_OB-fold"/>
</dbReference>
<accession>A0ABQ7Q324</accession>
<proteinExistence type="inferred from homology"/>
<evidence type="ECO:0000256" key="3">
    <source>
        <dbReference type="ARBA" id="ARBA00022741"/>
    </source>
</evidence>
<evidence type="ECO:0000256" key="4">
    <source>
        <dbReference type="ARBA" id="ARBA00022840"/>
    </source>
</evidence>